<feature type="region of interest" description="Disordered" evidence="7">
    <location>
        <begin position="479"/>
        <end position="499"/>
    </location>
</feature>
<evidence type="ECO:0000256" key="4">
    <source>
        <dbReference type="ARBA" id="ARBA00022833"/>
    </source>
</evidence>
<reference evidence="8 9" key="1">
    <citation type="submission" date="2022-09" db="EMBL/GenBank/DDBJ databases">
        <authorList>
            <person name="Kop L."/>
        </authorList>
    </citation>
    <scope>NUCLEOTIDE SEQUENCE [LARGE SCALE GENOMIC DNA]</scope>
    <source>
        <strain evidence="8 9">347</strain>
    </source>
</reference>
<comment type="cofactor">
    <cofactor evidence="6">
        <name>Zn(2+)</name>
        <dbReference type="ChEBI" id="CHEBI:29105"/>
    </cofactor>
</comment>
<feature type="binding site" evidence="6">
    <location>
        <position position="797"/>
    </location>
    <ligand>
        <name>Zn(2+)</name>
        <dbReference type="ChEBI" id="CHEBI:29105"/>
    </ligand>
</feature>
<comment type="similarity">
    <text evidence="6">Belongs to the inorganic carbon transporter (TC 9.A.2) DabA family.</text>
</comment>
<comment type="subcellular location">
    <subcellularLocation>
        <location evidence="6">Cell membrane</location>
        <topology evidence="6">Peripheral membrane protein</topology>
    </subcellularLocation>
</comment>
<keyword evidence="4 6" id="KW-0862">Zinc</keyword>
<dbReference type="RefSeq" id="WP_282010488.1">
    <property type="nucleotide sequence ID" value="NZ_OX336137.1"/>
</dbReference>
<organism evidence="8 9">
    <name type="scientific">Nitrospina watsonii</name>
    <dbReference type="NCBI Taxonomy" id="1323948"/>
    <lineage>
        <taxon>Bacteria</taxon>
        <taxon>Pseudomonadati</taxon>
        <taxon>Nitrospinota/Tectimicrobiota group</taxon>
        <taxon>Nitrospinota</taxon>
        <taxon>Nitrospinia</taxon>
        <taxon>Nitrospinales</taxon>
        <taxon>Nitrospinaceae</taxon>
        <taxon>Nitrospina</taxon>
    </lineage>
</organism>
<dbReference type="HAMAP" id="MF_01871">
    <property type="entry name" value="DabA"/>
    <property type="match status" value="1"/>
</dbReference>
<keyword evidence="3 6" id="KW-0479">Metal-binding</keyword>
<comment type="subunit">
    <text evidence="6">Forms a complex with DabB.</text>
</comment>
<evidence type="ECO:0000313" key="9">
    <source>
        <dbReference type="Proteomes" id="UP001157733"/>
    </source>
</evidence>
<dbReference type="EMBL" id="OX336137">
    <property type="protein sequence ID" value="CAI2717557.1"/>
    <property type="molecule type" value="Genomic_DNA"/>
</dbReference>
<evidence type="ECO:0000256" key="2">
    <source>
        <dbReference type="ARBA" id="ARBA00022475"/>
    </source>
</evidence>
<dbReference type="InterPro" id="IPR018752">
    <property type="entry name" value="DabA"/>
</dbReference>
<dbReference type="Proteomes" id="UP001157733">
    <property type="component" value="Chromosome"/>
</dbReference>
<keyword evidence="9" id="KW-1185">Reference proteome</keyword>
<sequence>MNRLDVKELVPTSELQRMELRSLVNLAGETISYFWPMKMFIHHNPLHGLEHLPFEEAINEGKRVFGGRGYLCNEEYRNYYKEGRISEQSVEQALVEMSQDAVLTLEDRKLHHREVLKTILIHGTGKVAPDVSAAVLQSSLKQPDVRSLLKRVQELSKKNAQNDSLNGYSSQDQKELGIRYTLGEWCDQTLGTKVQDEINGELIKWCGGFLDEGHASWDMPLRKKTFYGGWKKLVRDELSGSLLGIQDWKNKIESLSDQPEEAVLESLSILGLPKDLWSNYFTLLLAQMSGWTGFIKWRSDQSDYEWQRAFPIDLVQYMAVRLFYEREIVALACRERLAIPGTYPAIQSCLSDHPRGYGLFKEYQTRGLPDEIEDQLNRSLFVQNPLSIEDLDRCDPGLILKCERIKQQQEAEVQTLVVLHLARTLAIPIKDFLQSPPETLGALLEWVEQFPEAQHGPVWLQAFESSYLKDFMKQISPNLKIPGKGDASRDDVSEEEASESRPLAQAVFCIDVRSESFRRHLEGVGGNETFGFAGFFGVPICYQGYASEQQTDQCPVLLKPKHVVREIPRAYQAKDAEKFLERQQLAKTGHTLLEDLKENVITPYVMVEAIGWFYGFKLFVQTLQPKWFKTVMSGIKARLTIPINTTLTVDKISGEEAQEMVAAQYGAAIYRQLIKEYGRKGAAVPHEQIERLRKLALQQNQSAQNDYSELFRLLRWTESDLERFIRVLRKDFDINERDAAHRMHRITQTGFTPTEQAHFVETALRIMGFTKTFARLVLLCAHGSTSDNNPYESALDCGACGGNHGISNARTLAVMANKPQVRQMLAEKGLLIPPDTHFLPGQHDTTTDEVELFDLEDVPATHRKDLRQLQQDLKAAGENNSRERLTRLPDEPVRKGNFKASARTKQRSIDWSQVRPEWGLSRHTAFIAGRRSLTQGINLEGRSFLHSYDYSQDPSGKYLEIIMTAPMIVGNWINMEHYFSTVDPDVYGSGSKAYHNVVGHLGVMFGTQSDLCVGLPIQTVYNGEKPYHEPMRLFVILEAPLKRITDIIERHEFLQELMRNQWLHLVALDPDTMEFFRFQSPKDWEPIH</sequence>
<accession>A0ABM9HBH2</accession>
<evidence type="ECO:0000256" key="3">
    <source>
        <dbReference type="ARBA" id="ARBA00022723"/>
    </source>
</evidence>
<protein>
    <recommendedName>
        <fullName evidence="6">Probable inorganic carbon transporter subunit DabA</fullName>
    </recommendedName>
</protein>
<comment type="function">
    <text evidence="6">Part of an energy-coupled inorganic carbon pump.</text>
</comment>
<keyword evidence="5 6" id="KW-0472">Membrane</keyword>
<keyword evidence="2 6" id="KW-1003">Cell membrane</keyword>
<evidence type="ECO:0000256" key="5">
    <source>
        <dbReference type="ARBA" id="ARBA00023136"/>
    </source>
</evidence>
<evidence type="ECO:0000256" key="1">
    <source>
        <dbReference type="ARBA" id="ARBA00022448"/>
    </source>
</evidence>
<evidence type="ECO:0000256" key="6">
    <source>
        <dbReference type="HAMAP-Rule" id="MF_01871"/>
    </source>
</evidence>
<keyword evidence="1 6" id="KW-0813">Transport</keyword>
<feature type="binding site" evidence="6">
    <location>
        <position position="782"/>
    </location>
    <ligand>
        <name>Zn(2+)</name>
        <dbReference type="ChEBI" id="CHEBI:29105"/>
    </ligand>
</feature>
<evidence type="ECO:0000313" key="8">
    <source>
        <dbReference type="EMBL" id="CAI2717557.1"/>
    </source>
</evidence>
<evidence type="ECO:0000256" key="7">
    <source>
        <dbReference type="SAM" id="MobiDB-lite"/>
    </source>
</evidence>
<name>A0ABM9HBH2_9BACT</name>
<feature type="binding site" evidence="6">
    <location>
        <position position="511"/>
    </location>
    <ligand>
        <name>Zn(2+)</name>
        <dbReference type="ChEBI" id="CHEBI:29105"/>
    </ligand>
</feature>
<dbReference type="PANTHER" id="PTHR38344:SF1">
    <property type="entry name" value="INORGANIC CARBON TRANSPORTER SUBUNIT DABA-RELATED"/>
    <property type="match status" value="1"/>
</dbReference>
<proteinExistence type="inferred from homology"/>
<dbReference type="Pfam" id="PF10070">
    <property type="entry name" value="DabA"/>
    <property type="match status" value="1"/>
</dbReference>
<dbReference type="PANTHER" id="PTHR38344">
    <property type="entry name" value="UPF0753 PROTEIN AQ_863"/>
    <property type="match status" value="1"/>
</dbReference>
<feature type="binding site" evidence="6">
    <location>
        <position position="509"/>
    </location>
    <ligand>
        <name>Zn(2+)</name>
        <dbReference type="ChEBI" id="CHEBI:29105"/>
    </ligand>
</feature>
<gene>
    <name evidence="6" type="primary">dabA</name>
    <name evidence="8" type="ORF">NSPWAT_0698</name>
</gene>